<reference evidence="1 2" key="1">
    <citation type="submission" date="2016-11" db="EMBL/GenBank/DDBJ databases">
        <title>complete genome sequence of Bifidobacterium choerinum strain FMB-1.</title>
        <authorList>
            <person name="Park C.-S."/>
            <person name="Jung D.-H."/>
            <person name="Choi D.-S."/>
        </authorList>
    </citation>
    <scope>NUCLEOTIDE SEQUENCE [LARGE SCALE GENOMIC DNA]</scope>
    <source>
        <strain evidence="1 2">FMB-1</strain>
    </source>
</reference>
<gene>
    <name evidence="1" type="ORF">BcFMB_07630</name>
</gene>
<proteinExistence type="predicted"/>
<organism evidence="1 2">
    <name type="scientific">Bifidobacterium choerinum</name>
    <dbReference type="NCBI Taxonomy" id="35760"/>
    <lineage>
        <taxon>Bacteria</taxon>
        <taxon>Bacillati</taxon>
        <taxon>Actinomycetota</taxon>
        <taxon>Actinomycetes</taxon>
        <taxon>Bifidobacteriales</taxon>
        <taxon>Bifidobacteriaceae</taxon>
        <taxon>Bifidobacterium</taxon>
    </lineage>
</organism>
<dbReference type="AlphaFoldDB" id="A0A2D3D5Y5"/>
<dbReference type="EMBL" id="CP018044">
    <property type="protein sequence ID" value="ATU20811.1"/>
    <property type="molecule type" value="Genomic_DNA"/>
</dbReference>
<accession>A0A2D3D5Y5</accession>
<dbReference type="Proteomes" id="UP000229907">
    <property type="component" value="Chromosome"/>
</dbReference>
<name>A0A2D3D5Y5_9BIFI</name>
<evidence type="ECO:0000313" key="2">
    <source>
        <dbReference type="Proteomes" id="UP000229907"/>
    </source>
</evidence>
<protein>
    <submittedName>
        <fullName evidence="1">Uncharacterized protein</fullName>
    </submittedName>
</protein>
<sequence>MVVRHGATLREIVDYDLDLAFGKSENNFQLDTLLDLTPGSLIWIDGSAYGGIIDSVRTATGSHVRAYKGRTWTGMLDDRVVCPPAGQDYYTLTGDLSASLPRLLSDCTLTPSPFGKVTAQTGVSKTFQADRYVTLFEALDKLMDEIGWKYVWGIDADTPTMRFMPAVTHVVDATSMDAELEKVRRRVNHLIGLGKGELKDRAVVHRYIGADGKVTTRQYYFGVDEVEATYELSDKDGAELTRAVEAKLRELQQVDEADMDYQGGAERIDVGDSLLMQDDDANMRVSAKVTKKIAQVQDGTLTVSVSCDNTTITAATDR</sequence>
<dbReference type="KEGG" id="bcho:BcFMB_07630"/>
<evidence type="ECO:0000313" key="1">
    <source>
        <dbReference type="EMBL" id="ATU20811.1"/>
    </source>
</evidence>